<proteinExistence type="predicted"/>
<name>A0AC34RFY0_9BILA</name>
<dbReference type="Proteomes" id="UP000887576">
    <property type="component" value="Unplaced"/>
</dbReference>
<sequence length="254" mass="27566">MTEVNLLKFSGQLATLFEGLTIGQTPKQSTRVGIITYASTATVQLNLTACSDATTLQNAVFQLSNYRLSNDSGTNIKSGLETVLSLRAKEKSYRPTAVMIVAANYNLDDGDDPRQVAWIMKQDGITILTIAFESSGASNVDLGDLSSPGYAYENTDPDLFEKLLIAFTQINCFCPPKSYQFEIYNDEFKNFTVFADCLYGSNGAVLDAIDAVQACQNDGGISVSVTSEQKLDFLVDVILAATMPNIKQFTIGAH</sequence>
<dbReference type="WBParaSite" id="JU765_v2.g6578.t1">
    <property type="protein sequence ID" value="JU765_v2.g6578.t1"/>
    <property type="gene ID" value="JU765_v2.g6578"/>
</dbReference>
<protein>
    <submittedName>
        <fullName evidence="2">VWFA domain-containing protein</fullName>
    </submittedName>
</protein>
<evidence type="ECO:0000313" key="1">
    <source>
        <dbReference type="Proteomes" id="UP000887576"/>
    </source>
</evidence>
<evidence type="ECO:0000313" key="2">
    <source>
        <dbReference type="WBParaSite" id="JU765_v2.g6578.t1"/>
    </source>
</evidence>
<accession>A0AC34RFY0</accession>
<organism evidence="1 2">
    <name type="scientific">Panagrolaimus sp. JU765</name>
    <dbReference type="NCBI Taxonomy" id="591449"/>
    <lineage>
        <taxon>Eukaryota</taxon>
        <taxon>Metazoa</taxon>
        <taxon>Ecdysozoa</taxon>
        <taxon>Nematoda</taxon>
        <taxon>Chromadorea</taxon>
        <taxon>Rhabditida</taxon>
        <taxon>Tylenchina</taxon>
        <taxon>Panagrolaimomorpha</taxon>
        <taxon>Panagrolaimoidea</taxon>
        <taxon>Panagrolaimidae</taxon>
        <taxon>Panagrolaimus</taxon>
    </lineage>
</organism>
<reference evidence="2" key="1">
    <citation type="submission" date="2022-11" db="UniProtKB">
        <authorList>
            <consortium name="WormBaseParasite"/>
        </authorList>
    </citation>
    <scope>IDENTIFICATION</scope>
</reference>